<dbReference type="EMBL" id="LN614827">
    <property type="protein sequence ID" value="CEG55546.1"/>
    <property type="molecule type" value="Genomic_DNA"/>
</dbReference>
<proteinExistence type="predicted"/>
<feature type="transmembrane region" description="Helical" evidence="1">
    <location>
        <begin position="24"/>
        <end position="48"/>
    </location>
</feature>
<dbReference type="InterPro" id="IPR011989">
    <property type="entry name" value="ARM-like"/>
</dbReference>
<feature type="transmembrane region" description="Helical" evidence="1">
    <location>
        <begin position="300"/>
        <end position="322"/>
    </location>
</feature>
<dbReference type="CDD" id="cd06174">
    <property type="entry name" value="MFS"/>
    <property type="match status" value="1"/>
</dbReference>
<sequence>MLLNNIYNKFLRNIGIKRTEQSKLLWSLLMAFIAGGLQCYFSSFPMALFLTTYSSASLPMIYLAVAGLSVVFGLGYTFFEYRVSFNRLIVGLTVTVGILWTILGAALIGISNKLIIAVLIIWAILAFDLLGLAIWSVFNRIFSLQQAKNTFGVIKGCQSIGGLLAGLLSPILLFFVSLKYLIVGIGLSTFVLVLAMVTLLRNVKSSEPLHGMNTEKQDENLEEINIRALLHNKYVLKIFALIALGVFSTYIIALTFNTAAEARYPSEATLAGFLGVFFGLVDGVDLFCSVFLYKKLLKRYGLAAALFVLPALGILITLPILLFNSIPTLAYLVFWLIVSLKLSEDGIRASLTHMGNLLLLQPFPPRIRAFLHSKSDVLIVGVATAVISTLLILIVNFIGVSIGFLTGFAFLCFVITVLILCTLESDYVTALIKAISNRYFEGSELLYPTKEDLQLLKSCLSSQHSDEVIYALTVIERIAPAELPTVLGTIIRSPDLAVSGYALEKIKQYHLVHYFPEISSILQQHHPEALKAKALITAAHLDYEQTEQFARLLLHDDFLPLSSAALIILYKQSKDPTLKALATDKLHELMTATEEVKRAASAYIIGEIAQEEINKLLHQLITDSSELVRRKAFESVIHARYAPLYNDLIQNLHLLGIGDNISNDFFRGNHVILSVIDNHFADYSHDVKTKALYIVSQINDKQAQKFIEHFILSEDDTLKTAALHALSHFDQSTEPRILKKLSSEILFEAQYLHEQYQYLLSTPNVTLTALLRDALQRKIQLSTERLFLALSLYYDQNLIDKAINGLEKVREEEKSYALELIDTTLEAQHKKIISPLLAELYLAELPINADLHSDAFHRVLKNNIMPADQQYISLLTSMACLYVIIKGSILVCQTEIEKLQQSNNQLLHETIEWLYNEPKEQSTE</sequence>
<dbReference type="InterPro" id="IPR016024">
    <property type="entry name" value="ARM-type_fold"/>
</dbReference>
<dbReference type="Gene3D" id="1.25.10.10">
    <property type="entry name" value="Leucine-rich Repeat Variant"/>
    <property type="match status" value="1"/>
</dbReference>
<keyword evidence="1" id="KW-1133">Transmembrane helix</keyword>
<gene>
    <name evidence="2" type="ORF">LFA_0061</name>
</gene>
<dbReference type="STRING" id="1212491.LFA_0061"/>
<evidence type="ECO:0000256" key="1">
    <source>
        <dbReference type="SAM" id="Phobius"/>
    </source>
</evidence>
<feature type="transmembrane region" description="Helical" evidence="1">
    <location>
        <begin position="377"/>
        <end position="398"/>
    </location>
</feature>
<dbReference type="Gene3D" id="1.20.1250.20">
    <property type="entry name" value="MFS general substrate transporter like domains"/>
    <property type="match status" value="1"/>
</dbReference>
<keyword evidence="1" id="KW-0472">Membrane</keyword>
<reference evidence="3" key="1">
    <citation type="submission" date="2014-09" db="EMBL/GenBank/DDBJ databases">
        <authorList>
            <person name="Gomez-Valero L."/>
        </authorList>
    </citation>
    <scope>NUCLEOTIDE SEQUENCE [LARGE SCALE GENOMIC DNA]</scope>
    <source>
        <strain evidence="3">ATCC700992</strain>
    </source>
</reference>
<dbReference type="SUPFAM" id="SSF48371">
    <property type="entry name" value="ARM repeat"/>
    <property type="match status" value="1"/>
</dbReference>
<keyword evidence="1" id="KW-0812">Transmembrane</keyword>
<dbReference type="KEGG" id="lfa:LFA_0061"/>
<dbReference type="Proteomes" id="UP000032430">
    <property type="component" value="Chromosome I"/>
</dbReference>
<dbReference type="AlphaFoldDB" id="A0A098G0Q8"/>
<protein>
    <submittedName>
        <fullName evidence="2">Putative Major facilitator superfamily, general substrate transporter [Armadillo-type fold]</fullName>
    </submittedName>
</protein>
<evidence type="ECO:0000313" key="3">
    <source>
        <dbReference type="Proteomes" id="UP000032430"/>
    </source>
</evidence>
<evidence type="ECO:0000313" key="2">
    <source>
        <dbReference type="EMBL" id="CEG55546.1"/>
    </source>
</evidence>
<accession>A0A098G0Q8</accession>
<keyword evidence="3" id="KW-1185">Reference proteome</keyword>
<feature type="transmembrane region" description="Helical" evidence="1">
    <location>
        <begin position="404"/>
        <end position="423"/>
    </location>
</feature>
<feature type="transmembrane region" description="Helical" evidence="1">
    <location>
        <begin position="150"/>
        <end position="174"/>
    </location>
</feature>
<feature type="transmembrane region" description="Helical" evidence="1">
    <location>
        <begin position="88"/>
        <end position="108"/>
    </location>
</feature>
<feature type="transmembrane region" description="Helical" evidence="1">
    <location>
        <begin position="268"/>
        <end position="293"/>
    </location>
</feature>
<name>A0A098G0Q8_9GAMM</name>
<dbReference type="InterPro" id="IPR036259">
    <property type="entry name" value="MFS_trans_sf"/>
</dbReference>
<organism evidence="2 3">
    <name type="scientific">Legionella fallonii LLAP-10</name>
    <dbReference type="NCBI Taxonomy" id="1212491"/>
    <lineage>
        <taxon>Bacteria</taxon>
        <taxon>Pseudomonadati</taxon>
        <taxon>Pseudomonadota</taxon>
        <taxon>Gammaproteobacteria</taxon>
        <taxon>Legionellales</taxon>
        <taxon>Legionellaceae</taxon>
        <taxon>Legionella</taxon>
    </lineage>
</organism>
<dbReference type="RefSeq" id="WP_045094412.1">
    <property type="nucleotide sequence ID" value="NZ_LN614827.1"/>
</dbReference>
<feature type="transmembrane region" description="Helical" evidence="1">
    <location>
        <begin position="114"/>
        <end position="138"/>
    </location>
</feature>
<feature type="transmembrane region" description="Helical" evidence="1">
    <location>
        <begin position="234"/>
        <end position="256"/>
    </location>
</feature>
<feature type="transmembrane region" description="Helical" evidence="1">
    <location>
        <begin position="60"/>
        <end position="79"/>
    </location>
</feature>
<dbReference type="SUPFAM" id="SSF103473">
    <property type="entry name" value="MFS general substrate transporter"/>
    <property type="match status" value="1"/>
</dbReference>
<feature type="transmembrane region" description="Helical" evidence="1">
    <location>
        <begin position="180"/>
        <end position="200"/>
    </location>
</feature>
<dbReference type="HOGENOM" id="CLU_315883_0_0_6"/>
<dbReference type="OrthoDB" id="9810708at2"/>